<gene>
    <name evidence="1" type="ORF">RPERSI_LOCUS5673</name>
</gene>
<keyword evidence="2" id="KW-1185">Reference proteome</keyword>
<evidence type="ECO:0000313" key="1">
    <source>
        <dbReference type="EMBL" id="CAG8594480.1"/>
    </source>
</evidence>
<name>A0ACA9MIW7_9GLOM</name>
<dbReference type="EMBL" id="CAJVQC010008590">
    <property type="protein sequence ID" value="CAG8594480.1"/>
    <property type="molecule type" value="Genomic_DNA"/>
</dbReference>
<evidence type="ECO:0000313" key="2">
    <source>
        <dbReference type="Proteomes" id="UP000789920"/>
    </source>
</evidence>
<protein>
    <submittedName>
        <fullName evidence="1">17140_t:CDS:1</fullName>
    </submittedName>
</protein>
<accession>A0ACA9MIW7</accession>
<reference evidence="1" key="1">
    <citation type="submission" date="2021-06" db="EMBL/GenBank/DDBJ databases">
        <authorList>
            <person name="Kallberg Y."/>
            <person name="Tangrot J."/>
            <person name="Rosling A."/>
        </authorList>
    </citation>
    <scope>NUCLEOTIDE SEQUENCE</scope>
    <source>
        <strain evidence="1">MA461A</strain>
    </source>
</reference>
<dbReference type="Proteomes" id="UP000789920">
    <property type="component" value="Unassembled WGS sequence"/>
</dbReference>
<proteinExistence type="predicted"/>
<feature type="non-terminal residue" evidence="1">
    <location>
        <position position="1"/>
    </location>
</feature>
<comment type="caution">
    <text evidence="1">The sequence shown here is derived from an EMBL/GenBank/DDBJ whole genome shotgun (WGS) entry which is preliminary data.</text>
</comment>
<sequence length="197" mass="22986">TNEKWNEATITEIAEAYFKTLKKELNTTPAMKLLNDQCSRHRKRRDTKSSNRLAALNKIPEEQLSYPKSEVEKLFSFEATSPEVSDVEEMVRSPNNQDHRSESRKKLLVPGLSWMSDEGNRIRNLADDVIKQTRVEKLNSGGRHSYATPMPREIITMNDPRWTNMQSLIPEKPKNLPIWAWNQVDSNEYFDDIYDDE</sequence>
<organism evidence="1 2">
    <name type="scientific">Racocetra persica</name>
    <dbReference type="NCBI Taxonomy" id="160502"/>
    <lineage>
        <taxon>Eukaryota</taxon>
        <taxon>Fungi</taxon>
        <taxon>Fungi incertae sedis</taxon>
        <taxon>Mucoromycota</taxon>
        <taxon>Glomeromycotina</taxon>
        <taxon>Glomeromycetes</taxon>
        <taxon>Diversisporales</taxon>
        <taxon>Gigasporaceae</taxon>
        <taxon>Racocetra</taxon>
    </lineage>
</organism>